<accession>A0A067GD77</accession>
<sequence length="13" mass="1439">MFWKLTALSASSP</sequence>
<reference evidence="1 2" key="1">
    <citation type="submission" date="2014-04" db="EMBL/GenBank/DDBJ databases">
        <authorList>
            <consortium name="International Citrus Genome Consortium"/>
            <person name="Gmitter F."/>
            <person name="Chen C."/>
            <person name="Farmerie W."/>
            <person name="Harkins T."/>
            <person name="Desany B."/>
            <person name="Mohiuddin M."/>
            <person name="Kodira C."/>
            <person name="Borodovsky M."/>
            <person name="Lomsadze A."/>
            <person name="Burns P."/>
            <person name="Jenkins J."/>
            <person name="Prochnik S."/>
            <person name="Shu S."/>
            <person name="Chapman J."/>
            <person name="Pitluck S."/>
            <person name="Schmutz J."/>
            <person name="Rokhsar D."/>
        </authorList>
    </citation>
    <scope>NUCLEOTIDE SEQUENCE</scope>
</reference>
<keyword evidence="2" id="KW-1185">Reference proteome</keyword>
<dbReference type="Proteomes" id="UP000027120">
    <property type="component" value="Unassembled WGS sequence"/>
</dbReference>
<protein>
    <submittedName>
        <fullName evidence="1">Uncharacterized protein</fullName>
    </submittedName>
</protein>
<organism evidence="1 2">
    <name type="scientific">Citrus sinensis</name>
    <name type="common">Sweet orange</name>
    <name type="synonym">Citrus aurantium var. sinensis</name>
    <dbReference type="NCBI Taxonomy" id="2711"/>
    <lineage>
        <taxon>Eukaryota</taxon>
        <taxon>Viridiplantae</taxon>
        <taxon>Streptophyta</taxon>
        <taxon>Embryophyta</taxon>
        <taxon>Tracheophyta</taxon>
        <taxon>Spermatophyta</taxon>
        <taxon>Magnoliopsida</taxon>
        <taxon>eudicotyledons</taxon>
        <taxon>Gunneridae</taxon>
        <taxon>Pentapetalae</taxon>
        <taxon>rosids</taxon>
        <taxon>malvids</taxon>
        <taxon>Sapindales</taxon>
        <taxon>Rutaceae</taxon>
        <taxon>Aurantioideae</taxon>
        <taxon>Citrus</taxon>
    </lineage>
</organism>
<name>A0A067GD77_CITSI</name>
<evidence type="ECO:0000313" key="2">
    <source>
        <dbReference type="Proteomes" id="UP000027120"/>
    </source>
</evidence>
<feature type="non-terminal residue" evidence="1">
    <location>
        <position position="13"/>
    </location>
</feature>
<dbReference type="EMBL" id="KK784886">
    <property type="protein sequence ID" value="KDO73306.1"/>
    <property type="molecule type" value="Genomic_DNA"/>
</dbReference>
<gene>
    <name evidence="1" type="ORF">CISIN_1g0361042mg</name>
</gene>
<proteinExistence type="predicted"/>
<evidence type="ECO:0000313" key="1">
    <source>
        <dbReference type="EMBL" id="KDO73306.1"/>
    </source>
</evidence>